<gene>
    <name evidence="3" type="ORF">BECKLFY1418B_GA0070995_113610</name>
</gene>
<dbReference type="InterPro" id="IPR051083">
    <property type="entry name" value="GrpII_Intron_Splice-Mob/Def"/>
</dbReference>
<keyword evidence="3" id="KW-0808">Transferase</keyword>
<dbReference type="GO" id="GO:0003964">
    <property type="term" value="F:RNA-directed DNA polymerase activity"/>
    <property type="evidence" value="ECO:0007669"/>
    <property type="project" value="UniProtKB-KW"/>
</dbReference>
<evidence type="ECO:0000313" key="3">
    <source>
        <dbReference type="EMBL" id="VFJ99100.1"/>
    </source>
</evidence>
<proteinExistence type="inferred from homology"/>
<feature type="region of interest" description="Disordered" evidence="2">
    <location>
        <begin position="75"/>
        <end position="95"/>
    </location>
</feature>
<dbReference type="PANTHER" id="PTHR34047">
    <property type="entry name" value="NUCLEAR INTRON MATURASE 1, MITOCHONDRIAL-RELATED"/>
    <property type="match status" value="1"/>
</dbReference>
<dbReference type="PANTHER" id="PTHR34047:SF8">
    <property type="entry name" value="PROTEIN YKFC"/>
    <property type="match status" value="1"/>
</dbReference>
<protein>
    <submittedName>
        <fullName evidence="3">Reverse transcriptase (RNA-dependent DNA polymerase)</fullName>
    </submittedName>
</protein>
<sequence length="95" mass="10520">MVVVGSEDLAAYLRGHWPTIREELLGGTYIPQPVRKVEIPKPGGRGMRTPGIPTVVDRLIQQALHRALQPHIDPGFSESSFGIRPGGATLTRRWR</sequence>
<evidence type="ECO:0000256" key="1">
    <source>
        <dbReference type="ARBA" id="ARBA00034120"/>
    </source>
</evidence>
<comment type="similarity">
    <text evidence="1">Belongs to the bacterial reverse transcriptase family.</text>
</comment>
<keyword evidence="3" id="KW-0548">Nucleotidyltransferase</keyword>
<keyword evidence="3" id="KW-0695">RNA-directed DNA polymerase</keyword>
<accession>A0A450V2R2</accession>
<reference evidence="3" key="1">
    <citation type="submission" date="2019-02" db="EMBL/GenBank/DDBJ databases">
        <authorList>
            <person name="Gruber-Vodicka R. H."/>
            <person name="Seah K. B. B."/>
        </authorList>
    </citation>
    <scope>NUCLEOTIDE SEQUENCE</scope>
    <source>
        <strain evidence="3">BECK_M7</strain>
    </source>
</reference>
<evidence type="ECO:0000256" key="2">
    <source>
        <dbReference type="SAM" id="MobiDB-lite"/>
    </source>
</evidence>
<organism evidence="3">
    <name type="scientific">Candidatus Kentrum sp. LFY</name>
    <dbReference type="NCBI Taxonomy" id="2126342"/>
    <lineage>
        <taxon>Bacteria</taxon>
        <taxon>Pseudomonadati</taxon>
        <taxon>Pseudomonadota</taxon>
        <taxon>Gammaproteobacteria</taxon>
        <taxon>Candidatus Kentrum</taxon>
    </lineage>
</organism>
<dbReference type="EMBL" id="CAADFF010000136">
    <property type="protein sequence ID" value="VFJ99100.1"/>
    <property type="molecule type" value="Genomic_DNA"/>
</dbReference>
<dbReference type="SUPFAM" id="SSF56672">
    <property type="entry name" value="DNA/RNA polymerases"/>
    <property type="match status" value="1"/>
</dbReference>
<name>A0A450V2R2_9GAMM</name>
<dbReference type="AlphaFoldDB" id="A0A450V2R2"/>
<dbReference type="InterPro" id="IPR043502">
    <property type="entry name" value="DNA/RNA_pol_sf"/>
</dbReference>